<evidence type="ECO:0000313" key="2">
    <source>
        <dbReference type="EMBL" id="EPZ36828.1"/>
    </source>
</evidence>
<keyword evidence="4" id="KW-1185">Reference proteome</keyword>
<reference evidence="2 4" key="1">
    <citation type="journal article" date="2013" name="Curr. Biol.">
        <title>Shared signatures of parasitism and phylogenomics unite Cryptomycota and microsporidia.</title>
        <authorList>
            <person name="James T.Y."/>
            <person name="Pelin A."/>
            <person name="Bonen L."/>
            <person name="Ahrendt S."/>
            <person name="Sain D."/>
            <person name="Corradi N."/>
            <person name="Stajich J.E."/>
        </authorList>
    </citation>
    <scope>NUCLEOTIDE SEQUENCE [LARGE SCALE GENOMIC DNA]</scope>
    <source>
        <strain evidence="2">CSF55</strain>
        <strain evidence="2">CSF55</strain>
    </source>
</reference>
<dbReference type="AlphaFoldDB" id="A0A075B578"/>
<gene>
    <name evidence="2" type="ORF">O9G_002111</name>
    <name evidence="3" type="ORF">ROZALSC1DRAFT_30544</name>
</gene>
<dbReference type="HOGENOM" id="CLU_2238146_0_0_1"/>
<dbReference type="Proteomes" id="UP000030755">
    <property type="component" value="Unassembled WGS sequence"/>
</dbReference>
<keyword evidence="1" id="KW-0732">Signal</keyword>
<feature type="chain" id="PRO_5040560122" evidence="1">
    <location>
        <begin position="16"/>
        <end position="105"/>
    </location>
</feature>
<proteinExistence type="predicted"/>
<evidence type="ECO:0000313" key="4">
    <source>
        <dbReference type="Proteomes" id="UP000030755"/>
    </source>
</evidence>
<feature type="signal peptide" evidence="1">
    <location>
        <begin position="1"/>
        <end position="15"/>
    </location>
</feature>
<sequence length="105" mass="11413">MKTLLVLAFACLLSALPDPNPGLIGSSIGVAGGIYAGNKIFGSKDDDIVPVKPITINANQQSRATEKMDMCPDLKSENSLLKKELEHLERLLDRFSGPRSGFDRR</sequence>
<name>A0A075B578_ROZAC</name>
<dbReference type="EMBL" id="ML005718">
    <property type="protein sequence ID" value="RKP17685.1"/>
    <property type="molecule type" value="Genomic_DNA"/>
</dbReference>
<evidence type="ECO:0000313" key="5">
    <source>
        <dbReference type="Proteomes" id="UP000281549"/>
    </source>
</evidence>
<evidence type="ECO:0000313" key="3">
    <source>
        <dbReference type="EMBL" id="RKP17685.1"/>
    </source>
</evidence>
<accession>A0A075B578</accession>
<dbReference type="Proteomes" id="UP000281549">
    <property type="component" value="Unassembled WGS sequence"/>
</dbReference>
<organism evidence="2 4">
    <name type="scientific">Rozella allomycis (strain CSF55)</name>
    <dbReference type="NCBI Taxonomy" id="988480"/>
    <lineage>
        <taxon>Eukaryota</taxon>
        <taxon>Fungi</taxon>
        <taxon>Fungi incertae sedis</taxon>
        <taxon>Cryptomycota</taxon>
        <taxon>Cryptomycota incertae sedis</taxon>
        <taxon>Rozella</taxon>
    </lineage>
</organism>
<protein>
    <submittedName>
        <fullName evidence="2">Uncharacterized protein</fullName>
    </submittedName>
</protein>
<evidence type="ECO:0000256" key="1">
    <source>
        <dbReference type="SAM" id="SignalP"/>
    </source>
</evidence>
<reference evidence="3" key="3">
    <citation type="submission" date="2018-08" db="EMBL/GenBank/DDBJ databases">
        <title>Leveraging single-cell genomics to expand the Fungal Tree of Life.</title>
        <authorList>
            <consortium name="DOE Joint Genome Institute"/>
            <person name="Ahrendt S.R."/>
            <person name="Quandt C.A."/>
            <person name="Ciobanu D."/>
            <person name="Clum A."/>
            <person name="Salamov A."/>
            <person name="Andreopoulos B."/>
            <person name="Cheng J.-F."/>
            <person name="Woyke T."/>
            <person name="Pelin A."/>
            <person name="Henrissat B."/>
            <person name="Reynolds N."/>
            <person name="Benny G.L."/>
            <person name="Smith M.E."/>
            <person name="James T.Y."/>
            <person name="Grigoriev I.V."/>
        </authorList>
    </citation>
    <scope>NUCLEOTIDE SEQUENCE</scope>
    <source>
        <strain evidence="3">CSF55</strain>
    </source>
</reference>
<reference evidence="5" key="2">
    <citation type="journal article" date="2018" name="Nat. Microbiol.">
        <title>Leveraging single-cell genomics to expand the fungal tree of life.</title>
        <authorList>
            <person name="Ahrendt S.R."/>
            <person name="Quandt C.A."/>
            <person name="Ciobanu D."/>
            <person name="Clum A."/>
            <person name="Salamov A."/>
            <person name="Andreopoulos B."/>
            <person name="Cheng J.F."/>
            <person name="Woyke T."/>
            <person name="Pelin A."/>
            <person name="Henrissat B."/>
            <person name="Reynolds N.K."/>
            <person name="Benny G.L."/>
            <person name="Smith M.E."/>
            <person name="James T.Y."/>
            <person name="Grigoriev I.V."/>
        </authorList>
    </citation>
    <scope>NUCLEOTIDE SEQUENCE [LARGE SCALE GENOMIC DNA]</scope>
    <source>
        <strain evidence="5">CSF55</strain>
    </source>
</reference>
<dbReference type="EMBL" id="KE560428">
    <property type="protein sequence ID" value="EPZ36828.1"/>
    <property type="molecule type" value="Genomic_DNA"/>
</dbReference>